<dbReference type="Proteomes" id="UP000776629">
    <property type="component" value="Unassembled WGS sequence"/>
</dbReference>
<dbReference type="EMBL" id="JACJJQ010000005">
    <property type="protein sequence ID" value="MBM6753459.1"/>
    <property type="molecule type" value="Genomic_DNA"/>
</dbReference>
<evidence type="ECO:0000313" key="1">
    <source>
        <dbReference type="EMBL" id="MBM6753459.1"/>
    </source>
</evidence>
<dbReference type="InterPro" id="IPR036514">
    <property type="entry name" value="SGNH_hydro_sf"/>
</dbReference>
<organism evidence="1 2">
    <name type="scientific">Limosilactobacillus alvi</name>
    <dbReference type="NCBI Taxonomy" id="990412"/>
    <lineage>
        <taxon>Bacteria</taxon>
        <taxon>Bacillati</taxon>
        <taxon>Bacillota</taxon>
        <taxon>Bacilli</taxon>
        <taxon>Lactobacillales</taxon>
        <taxon>Lactobacillaceae</taxon>
        <taxon>Limosilactobacillus</taxon>
    </lineage>
</organism>
<keyword evidence="2" id="KW-1185">Reference proteome</keyword>
<protein>
    <recommendedName>
        <fullName evidence="3">SGNH hydrolase-type esterase domain-containing protein</fullName>
    </recommendedName>
</protein>
<gene>
    <name evidence="1" type="ORF">H5993_01580</name>
</gene>
<comment type="caution">
    <text evidence="1">The sequence shown here is derived from an EMBL/GenBank/DDBJ whole genome shotgun (WGS) entry which is preliminary data.</text>
</comment>
<accession>A0ABS2ELY1</accession>
<proteinExistence type="predicted"/>
<sequence>MKTLSPKQLITATYPGSRWQVRTFEHQPSLYTPLLGNFFTIKLHQSPSITIKSQNRANQYSPNAKFVIKINNGNWSSFYAGHPFTISLPETAIVTIMTGGNCDLDQVWKNHQGFALTGIEIADKAQWQPIVTVPQVTVIGDSITAGCWVGGKHASIDYHPESNYIGIASRELQMPIGRIAYSAAGFLRSGTGQVPPAIHWLTHIDTQATCPLPTSQWIIVNLGVNDRQFSSHEFLLAAQTYFSQLKKHFNGQIAILIPFAQAFASELHQLGRDFNFPVIETAGWLTSTTDGLHPDQAGSITLGKHFANALQNLLEGEN</sequence>
<dbReference type="RefSeq" id="WP_180871007.1">
    <property type="nucleotide sequence ID" value="NZ_JACJJQ010000005.1"/>
</dbReference>
<dbReference type="Gene3D" id="3.40.50.1110">
    <property type="entry name" value="SGNH hydrolase"/>
    <property type="match status" value="1"/>
</dbReference>
<name>A0ABS2ELY1_9LACO</name>
<evidence type="ECO:0008006" key="3">
    <source>
        <dbReference type="Google" id="ProtNLM"/>
    </source>
</evidence>
<reference evidence="1 2" key="1">
    <citation type="journal article" date="2021" name="Sci. Rep.">
        <title>The distribution of antibiotic resistance genes in chicken gut microbiota commensals.</title>
        <authorList>
            <person name="Juricova H."/>
            <person name="Matiasovicova J."/>
            <person name="Kubasova T."/>
            <person name="Cejkova D."/>
            <person name="Rychlik I."/>
        </authorList>
    </citation>
    <scope>NUCLEOTIDE SEQUENCE [LARGE SCALE GENOMIC DNA]</scope>
    <source>
        <strain evidence="1 2">An810</strain>
    </source>
</reference>
<evidence type="ECO:0000313" key="2">
    <source>
        <dbReference type="Proteomes" id="UP000776629"/>
    </source>
</evidence>
<dbReference type="SUPFAM" id="SSF52266">
    <property type="entry name" value="SGNH hydrolase"/>
    <property type="match status" value="1"/>
</dbReference>